<reference evidence="3" key="1">
    <citation type="submission" date="2024-07" db="EMBL/GenBank/DDBJ databases">
        <title>Two chromosome-level genome assemblies of Korean endemic species Abeliophyllum distichum and Forsythia ovata (Oleaceae).</title>
        <authorList>
            <person name="Jang H."/>
        </authorList>
    </citation>
    <scope>NUCLEOTIDE SEQUENCE [LARGE SCALE GENOMIC DNA]</scope>
</reference>
<evidence type="ECO:0000256" key="1">
    <source>
        <dbReference type="SAM" id="MobiDB-lite"/>
    </source>
</evidence>
<proteinExistence type="predicted"/>
<protein>
    <submittedName>
        <fullName evidence="2">Uncharacterized protein</fullName>
    </submittedName>
</protein>
<evidence type="ECO:0000313" key="3">
    <source>
        <dbReference type="Proteomes" id="UP001604277"/>
    </source>
</evidence>
<dbReference type="Proteomes" id="UP001604277">
    <property type="component" value="Unassembled WGS sequence"/>
</dbReference>
<keyword evidence="3" id="KW-1185">Reference proteome</keyword>
<accession>A0ABD1UYI3</accession>
<organism evidence="2 3">
    <name type="scientific">Forsythia ovata</name>
    <dbReference type="NCBI Taxonomy" id="205694"/>
    <lineage>
        <taxon>Eukaryota</taxon>
        <taxon>Viridiplantae</taxon>
        <taxon>Streptophyta</taxon>
        <taxon>Embryophyta</taxon>
        <taxon>Tracheophyta</taxon>
        <taxon>Spermatophyta</taxon>
        <taxon>Magnoliopsida</taxon>
        <taxon>eudicotyledons</taxon>
        <taxon>Gunneridae</taxon>
        <taxon>Pentapetalae</taxon>
        <taxon>asterids</taxon>
        <taxon>lamiids</taxon>
        <taxon>Lamiales</taxon>
        <taxon>Oleaceae</taxon>
        <taxon>Forsythieae</taxon>
        <taxon>Forsythia</taxon>
    </lineage>
</organism>
<dbReference type="EMBL" id="JBFOLJ010000006">
    <property type="protein sequence ID" value="KAL2529473.1"/>
    <property type="molecule type" value="Genomic_DNA"/>
</dbReference>
<feature type="region of interest" description="Disordered" evidence="1">
    <location>
        <begin position="1"/>
        <end position="21"/>
    </location>
</feature>
<sequence>MAKNGVTRGLPRNDATTDQSVVKEAIPRPFMPKLICCAVTNFGNAKKSNEMFDKIVLRLLEEVSSWTCKVQTIFNDTNSPINIRIPAQKHQIIIPVLIAH</sequence>
<comment type="caution">
    <text evidence="2">The sequence shown here is derived from an EMBL/GenBank/DDBJ whole genome shotgun (WGS) entry which is preliminary data.</text>
</comment>
<name>A0ABD1UYI3_9LAMI</name>
<evidence type="ECO:0000313" key="2">
    <source>
        <dbReference type="EMBL" id="KAL2529473.1"/>
    </source>
</evidence>
<dbReference type="AlphaFoldDB" id="A0ABD1UYI3"/>
<gene>
    <name evidence="2" type="ORF">Fot_22074</name>
</gene>